<dbReference type="PANTHER" id="PTHR31234">
    <property type="entry name" value="LATE EMBRYOGENESIS ABUNDANT (LEA) HYDROXYPROLINE-RICH GLYCOPROTEIN FAMILY"/>
    <property type="match status" value="1"/>
</dbReference>
<evidence type="ECO:0000256" key="1">
    <source>
        <dbReference type="ARBA" id="ARBA00004167"/>
    </source>
</evidence>
<dbReference type="InterPro" id="IPR004864">
    <property type="entry name" value="LEA_2"/>
</dbReference>
<evidence type="ECO:0000256" key="5">
    <source>
        <dbReference type="SAM" id="Phobius"/>
    </source>
</evidence>
<organism evidence="7 8">
    <name type="scientific">Carya illinoinensis</name>
    <name type="common">Pecan</name>
    <dbReference type="NCBI Taxonomy" id="32201"/>
    <lineage>
        <taxon>Eukaryota</taxon>
        <taxon>Viridiplantae</taxon>
        <taxon>Streptophyta</taxon>
        <taxon>Embryophyta</taxon>
        <taxon>Tracheophyta</taxon>
        <taxon>Spermatophyta</taxon>
        <taxon>Magnoliopsida</taxon>
        <taxon>eudicotyledons</taxon>
        <taxon>Gunneridae</taxon>
        <taxon>Pentapetalae</taxon>
        <taxon>rosids</taxon>
        <taxon>fabids</taxon>
        <taxon>Fagales</taxon>
        <taxon>Juglandaceae</taxon>
        <taxon>Carya</taxon>
    </lineage>
</organism>
<reference evidence="7" key="1">
    <citation type="submission" date="2020-12" db="EMBL/GenBank/DDBJ databases">
        <title>WGS assembly of Carya illinoinensis cv. Pawnee.</title>
        <authorList>
            <person name="Platts A."/>
            <person name="Shu S."/>
            <person name="Wright S."/>
            <person name="Barry K."/>
            <person name="Edger P."/>
            <person name="Pires J.C."/>
            <person name="Schmutz J."/>
        </authorList>
    </citation>
    <scope>NUCLEOTIDE SEQUENCE</scope>
    <source>
        <tissue evidence="7">Leaf</tissue>
    </source>
</reference>
<evidence type="ECO:0000313" key="8">
    <source>
        <dbReference type="Proteomes" id="UP000811609"/>
    </source>
</evidence>
<feature type="domain" description="Late embryogenesis abundant protein LEA-2 subgroup" evidence="6">
    <location>
        <begin position="96"/>
        <end position="191"/>
    </location>
</feature>
<evidence type="ECO:0000313" key="7">
    <source>
        <dbReference type="EMBL" id="KAG6662294.1"/>
    </source>
</evidence>
<dbReference type="Proteomes" id="UP000811609">
    <property type="component" value="Chromosome 3"/>
</dbReference>
<dbReference type="InterPro" id="IPR044839">
    <property type="entry name" value="NDR1-like"/>
</dbReference>
<protein>
    <recommendedName>
        <fullName evidence="6">Late embryogenesis abundant protein LEA-2 subgroup domain-containing protein</fullName>
    </recommendedName>
</protein>
<evidence type="ECO:0000256" key="2">
    <source>
        <dbReference type="ARBA" id="ARBA00022692"/>
    </source>
</evidence>
<keyword evidence="3 5" id="KW-1133">Transmembrane helix</keyword>
<evidence type="ECO:0000256" key="4">
    <source>
        <dbReference type="ARBA" id="ARBA00023136"/>
    </source>
</evidence>
<feature type="transmembrane region" description="Helical" evidence="5">
    <location>
        <begin position="45"/>
        <end position="63"/>
    </location>
</feature>
<keyword evidence="8" id="KW-1185">Reference proteome</keyword>
<dbReference type="Pfam" id="PF03168">
    <property type="entry name" value="LEA_2"/>
    <property type="match status" value="1"/>
</dbReference>
<dbReference type="GO" id="GO:0016020">
    <property type="term" value="C:membrane"/>
    <property type="evidence" value="ECO:0007669"/>
    <property type="project" value="UniProtKB-SubCell"/>
</dbReference>
<dbReference type="PANTHER" id="PTHR31234:SF4">
    <property type="entry name" value="EXPRESSED PROTEIN"/>
    <property type="match status" value="1"/>
</dbReference>
<dbReference type="EMBL" id="CM031811">
    <property type="protein sequence ID" value="KAG6662294.1"/>
    <property type="molecule type" value="Genomic_DNA"/>
</dbReference>
<keyword evidence="4 5" id="KW-0472">Membrane</keyword>
<evidence type="ECO:0000259" key="6">
    <source>
        <dbReference type="Pfam" id="PF03168"/>
    </source>
</evidence>
<dbReference type="GO" id="GO:0098542">
    <property type="term" value="P:defense response to other organism"/>
    <property type="evidence" value="ECO:0007669"/>
    <property type="project" value="InterPro"/>
</dbReference>
<comment type="subcellular location">
    <subcellularLocation>
        <location evidence="1">Membrane</location>
        <topology evidence="1">Single-pass membrane protein</topology>
    </subcellularLocation>
</comment>
<comment type="caution">
    <text evidence="7">The sequence shown here is derived from an EMBL/GenBank/DDBJ whole genome shotgun (WGS) entry which is preliminary data.</text>
</comment>
<proteinExistence type="predicted"/>
<dbReference type="AlphaFoldDB" id="A0A8T1R732"/>
<name>A0A8T1R732_CARIL</name>
<keyword evidence="2 5" id="KW-0812">Transmembrane</keyword>
<accession>A0A8T1R732</accession>
<sequence>MSSKNHNYQIHHVAYAPLPPIPTTQNVVVLPIYQPPPSRHRSRHYLVYATATILLFLTIFLLYPSDPTIQLALVRLNSVRVNSSPGLTLDLSFSLTVKVYNRNFFSLDYNSLVVAVGYRGRELGFVSSQGGRVRARSPSYVNATVDLNGFEVIHDVFYLLQDLARGVIPFDTDTEVNGAIGLLFFKIPLKARVSCEVHVNTNDQTIVHQDCYPEGPGSGRVWIMMGWI</sequence>
<evidence type="ECO:0000256" key="3">
    <source>
        <dbReference type="ARBA" id="ARBA00022989"/>
    </source>
</evidence>
<gene>
    <name evidence="7" type="ORF">CIPAW_03G232900</name>
</gene>